<dbReference type="Proteomes" id="UP000838160">
    <property type="component" value="Unassembled WGS sequence"/>
</dbReference>
<sequence length="43" mass="5154">MNYDFGAAYLGQMLAKQMFNELDNRKPQPKKKSFVQRMIKKMK</sequence>
<comment type="caution">
    <text evidence="2">The sequence shown here is derived from an EMBL/GenBank/DDBJ whole genome shotgun (WGS) entry which is preliminary data.</text>
</comment>
<protein>
    <submittedName>
        <fullName evidence="2">Uncharacterized protein</fullName>
    </submittedName>
</protein>
<evidence type="ECO:0000313" key="2">
    <source>
        <dbReference type="EMBL" id="CAH0528980.1"/>
    </source>
</evidence>
<name>A0ABM8ZM08_9VIBR</name>
<organism evidence="2 3">
    <name type="scientific">Vibrio hippocampi</name>
    <dbReference type="NCBI Taxonomy" id="654686"/>
    <lineage>
        <taxon>Bacteria</taxon>
        <taxon>Pseudomonadati</taxon>
        <taxon>Pseudomonadota</taxon>
        <taxon>Gammaproteobacteria</taxon>
        <taxon>Vibrionales</taxon>
        <taxon>Vibrionaceae</taxon>
        <taxon>Vibrio</taxon>
    </lineage>
</organism>
<dbReference type="EMBL" id="CAKLCM010000003">
    <property type="protein sequence ID" value="CAH0528980.1"/>
    <property type="molecule type" value="Genomic_DNA"/>
</dbReference>
<feature type="compositionally biased region" description="Basic residues" evidence="1">
    <location>
        <begin position="27"/>
        <end position="43"/>
    </location>
</feature>
<proteinExistence type="predicted"/>
<reference evidence="2" key="1">
    <citation type="submission" date="2021-12" db="EMBL/GenBank/DDBJ databases">
        <authorList>
            <person name="Rodrigo-Torres L."/>
            <person name="Arahal R. D."/>
            <person name="Lucena T."/>
        </authorList>
    </citation>
    <scope>NUCLEOTIDE SEQUENCE</scope>
    <source>
        <strain evidence="2">CECT 8226</strain>
    </source>
</reference>
<feature type="region of interest" description="Disordered" evidence="1">
    <location>
        <begin position="24"/>
        <end position="43"/>
    </location>
</feature>
<evidence type="ECO:0000256" key="1">
    <source>
        <dbReference type="SAM" id="MobiDB-lite"/>
    </source>
</evidence>
<accession>A0ABM8ZM08</accession>
<keyword evidence="3" id="KW-1185">Reference proteome</keyword>
<dbReference type="RefSeq" id="WP_290369164.1">
    <property type="nucleotide sequence ID" value="NZ_CAKLCM010000003.1"/>
</dbReference>
<evidence type="ECO:0000313" key="3">
    <source>
        <dbReference type="Proteomes" id="UP000838160"/>
    </source>
</evidence>
<gene>
    <name evidence="2" type="ORF">VHP8226_02990</name>
</gene>